<evidence type="ECO:0000256" key="2">
    <source>
        <dbReference type="ARBA" id="ARBA00012687"/>
    </source>
</evidence>
<dbReference type="EMBL" id="CP042425">
    <property type="protein sequence ID" value="QEL18063.1"/>
    <property type="molecule type" value="Genomic_DNA"/>
</dbReference>
<dbReference type="OrthoDB" id="9801642at2"/>
<evidence type="ECO:0000313" key="12">
    <source>
        <dbReference type="Proteomes" id="UP000324974"/>
    </source>
</evidence>
<evidence type="ECO:0000256" key="9">
    <source>
        <dbReference type="ARBA" id="ARBA00048975"/>
    </source>
</evidence>
<keyword evidence="5" id="KW-0441">Lipid A biosynthesis</keyword>
<evidence type="ECO:0000256" key="8">
    <source>
        <dbReference type="ARBA" id="ARBA00023098"/>
    </source>
</evidence>
<dbReference type="KEGG" id="lrs:PX52LOC_05077"/>
<evidence type="ECO:0000313" key="11">
    <source>
        <dbReference type="EMBL" id="QEL18063.1"/>
    </source>
</evidence>
<gene>
    <name evidence="11" type="primary">lpxB</name>
    <name evidence="11" type="ORF">PX52LOC_05077</name>
</gene>
<comment type="function">
    <text evidence="1">Condensation of UDP-2,3-diacylglucosamine and 2,3-diacylglucosamine-1-phosphate to form lipid A disaccharide, a precursor of lipid A, a phosphorylated glycolipid that anchors the lipopolysaccharide to the outer membrane of the cell.</text>
</comment>
<dbReference type="AlphaFoldDB" id="A0A5C1AIH8"/>
<dbReference type="SUPFAM" id="SSF53756">
    <property type="entry name" value="UDP-Glycosyltransferase/glycogen phosphorylase"/>
    <property type="match status" value="1"/>
</dbReference>
<dbReference type="PANTHER" id="PTHR30372">
    <property type="entry name" value="LIPID-A-DISACCHARIDE SYNTHASE"/>
    <property type="match status" value="1"/>
</dbReference>
<evidence type="ECO:0000256" key="7">
    <source>
        <dbReference type="ARBA" id="ARBA00022679"/>
    </source>
</evidence>
<dbReference type="GO" id="GO:0016020">
    <property type="term" value="C:membrane"/>
    <property type="evidence" value="ECO:0007669"/>
    <property type="project" value="GOC"/>
</dbReference>
<proteinExistence type="predicted"/>
<keyword evidence="8" id="KW-0443">Lipid metabolism</keyword>
<name>A0A5C1AIH8_9BACT</name>
<keyword evidence="7 11" id="KW-0808">Transferase</keyword>
<dbReference type="GO" id="GO:0005543">
    <property type="term" value="F:phospholipid binding"/>
    <property type="evidence" value="ECO:0007669"/>
    <property type="project" value="TreeGrafter"/>
</dbReference>
<dbReference type="RefSeq" id="WP_149112601.1">
    <property type="nucleotide sequence ID" value="NZ_CP042425.1"/>
</dbReference>
<dbReference type="NCBIfam" id="TIGR00215">
    <property type="entry name" value="lpxB"/>
    <property type="match status" value="1"/>
</dbReference>
<evidence type="ECO:0000256" key="3">
    <source>
        <dbReference type="ARBA" id="ARBA00020902"/>
    </source>
</evidence>
<evidence type="ECO:0000256" key="6">
    <source>
        <dbReference type="ARBA" id="ARBA00022676"/>
    </source>
</evidence>
<evidence type="ECO:0000256" key="10">
    <source>
        <dbReference type="NCBIfam" id="TIGR00215"/>
    </source>
</evidence>
<dbReference type="Proteomes" id="UP000324974">
    <property type="component" value="Chromosome"/>
</dbReference>
<evidence type="ECO:0000256" key="4">
    <source>
        <dbReference type="ARBA" id="ARBA00022516"/>
    </source>
</evidence>
<dbReference type="GO" id="GO:0008915">
    <property type="term" value="F:lipid-A-disaccharide synthase activity"/>
    <property type="evidence" value="ECO:0007669"/>
    <property type="project" value="UniProtKB-UniRule"/>
</dbReference>
<protein>
    <recommendedName>
        <fullName evidence="3 10">Lipid-A-disaccharide synthase</fullName>
        <ecNumber evidence="2 10">2.4.1.182</ecNumber>
    </recommendedName>
</protein>
<dbReference type="InterPro" id="IPR003835">
    <property type="entry name" value="Glyco_trans_19"/>
</dbReference>
<dbReference type="GO" id="GO:0009245">
    <property type="term" value="P:lipid A biosynthetic process"/>
    <property type="evidence" value="ECO:0007669"/>
    <property type="project" value="UniProtKB-UniRule"/>
</dbReference>
<keyword evidence="12" id="KW-1185">Reference proteome</keyword>
<accession>A0A5C1AIH8</accession>
<evidence type="ECO:0000256" key="1">
    <source>
        <dbReference type="ARBA" id="ARBA00002056"/>
    </source>
</evidence>
<dbReference type="Pfam" id="PF02684">
    <property type="entry name" value="LpxB"/>
    <property type="match status" value="1"/>
</dbReference>
<dbReference type="EC" id="2.4.1.182" evidence="2 10"/>
<comment type="catalytic activity">
    <reaction evidence="9">
        <text>a lipid X + a UDP-2-N,3-O-bis[(3R)-3-hydroxyacyl]-alpha-D-glucosamine = a lipid A disaccharide + UDP + H(+)</text>
        <dbReference type="Rhea" id="RHEA:67828"/>
        <dbReference type="ChEBI" id="CHEBI:15378"/>
        <dbReference type="ChEBI" id="CHEBI:58223"/>
        <dbReference type="ChEBI" id="CHEBI:137748"/>
        <dbReference type="ChEBI" id="CHEBI:176338"/>
        <dbReference type="ChEBI" id="CHEBI:176343"/>
        <dbReference type="EC" id="2.4.1.182"/>
    </reaction>
</comment>
<keyword evidence="6 11" id="KW-0328">Glycosyltransferase</keyword>
<organism evidence="11 12">
    <name type="scientific">Limnoglobus roseus</name>
    <dbReference type="NCBI Taxonomy" id="2598579"/>
    <lineage>
        <taxon>Bacteria</taxon>
        <taxon>Pseudomonadati</taxon>
        <taxon>Planctomycetota</taxon>
        <taxon>Planctomycetia</taxon>
        <taxon>Gemmatales</taxon>
        <taxon>Gemmataceae</taxon>
        <taxon>Limnoglobus</taxon>
    </lineage>
</organism>
<sequence>MRVFLSAGEPSGDLHGSNFARAIQAVYPGIELSGFGGDKMSAAGVDLHFPLAQFSIMWFSRSIIRLPRYFKLLDEAERYFRREKPDAIVMIDCPGFHWHLAKRAKAIGIPVYYFVPPQLWAWGGWRTRKMRKNFDTILTALPFEDKWFKRKGLNTYYIGHPYFDELDKQRPDMNFVREQRQPKQPVVAILPGSRGQEVTGNIPIMLATAKKIHAARPDTRFLVAAFNERQANAAKHLLQGCDLPLDVHIGKTPEIIESADVCLAVSGSVGLELMYRQKPSVIVYKYSRLARMVSKQFITCPYISLVNLLAEEEIFPEFLTYRDDSAPIADRLLQWLNDPVDYARSVAKLAALRERVAIPGACQRAAEFVVDRIQSSSVAEVTAA</sequence>
<evidence type="ECO:0000256" key="5">
    <source>
        <dbReference type="ARBA" id="ARBA00022556"/>
    </source>
</evidence>
<reference evidence="12" key="1">
    <citation type="submission" date="2019-08" db="EMBL/GenBank/DDBJ databases">
        <title>Limnoglobus roseus gen. nov., sp. nov., a novel freshwater planctomycete with a giant genome from the family Gemmataceae.</title>
        <authorList>
            <person name="Kulichevskaya I.S."/>
            <person name="Naumoff D.G."/>
            <person name="Miroshnikov K."/>
            <person name="Ivanova A."/>
            <person name="Philippov D.A."/>
            <person name="Hakobyan A."/>
            <person name="Rijpstra I.C."/>
            <person name="Sinninghe Damste J.S."/>
            <person name="Liesack W."/>
            <person name="Dedysh S.N."/>
        </authorList>
    </citation>
    <scope>NUCLEOTIDE SEQUENCE [LARGE SCALE GENOMIC DNA]</scope>
    <source>
        <strain evidence="12">PX52</strain>
    </source>
</reference>
<keyword evidence="4" id="KW-0444">Lipid biosynthesis</keyword>
<dbReference type="PANTHER" id="PTHR30372:SF4">
    <property type="entry name" value="LIPID-A-DISACCHARIDE SYNTHASE, MITOCHONDRIAL-RELATED"/>
    <property type="match status" value="1"/>
</dbReference>